<evidence type="ECO:0000256" key="3">
    <source>
        <dbReference type="ARBA" id="ARBA00022840"/>
    </source>
</evidence>
<dbReference type="Gene3D" id="3.40.50.300">
    <property type="entry name" value="P-loop containing nucleotide triphosphate hydrolases"/>
    <property type="match status" value="1"/>
</dbReference>
<dbReference type="SUPFAM" id="SSF52540">
    <property type="entry name" value="P-loop containing nucleoside triphosphate hydrolases"/>
    <property type="match status" value="1"/>
</dbReference>
<dbReference type="PANTHER" id="PTHR42939:SF1">
    <property type="entry name" value="ABC TRANSPORTER ATP-BINDING PROTEIN ALBC-RELATED"/>
    <property type="match status" value="1"/>
</dbReference>
<organism evidence="5 7">
    <name type="scientific">Chitinophaga sancti</name>
    <dbReference type="NCBI Taxonomy" id="1004"/>
    <lineage>
        <taxon>Bacteria</taxon>
        <taxon>Pseudomonadati</taxon>
        <taxon>Bacteroidota</taxon>
        <taxon>Chitinophagia</taxon>
        <taxon>Chitinophagales</taxon>
        <taxon>Chitinophagaceae</taxon>
        <taxon>Chitinophaga</taxon>
    </lineage>
</organism>
<dbReference type="PANTHER" id="PTHR42939">
    <property type="entry name" value="ABC TRANSPORTER ATP-BINDING PROTEIN ALBC-RELATED"/>
    <property type="match status" value="1"/>
</dbReference>
<evidence type="ECO:0000256" key="1">
    <source>
        <dbReference type="ARBA" id="ARBA00022448"/>
    </source>
</evidence>
<dbReference type="GO" id="GO:0005524">
    <property type="term" value="F:ATP binding"/>
    <property type="evidence" value="ECO:0007669"/>
    <property type="project" value="UniProtKB-KW"/>
</dbReference>
<evidence type="ECO:0000313" key="7">
    <source>
        <dbReference type="Proteomes" id="UP000183788"/>
    </source>
</evidence>
<feature type="domain" description="ABC transporter" evidence="4">
    <location>
        <begin position="2"/>
        <end position="207"/>
    </location>
</feature>
<dbReference type="RefSeq" id="WP_072358212.1">
    <property type="nucleotide sequence ID" value="NZ_CP139972.1"/>
</dbReference>
<dbReference type="InterPro" id="IPR027417">
    <property type="entry name" value="P-loop_NTPase"/>
</dbReference>
<dbReference type="PROSITE" id="PS50893">
    <property type="entry name" value="ABC_TRANSPORTER_2"/>
    <property type="match status" value="1"/>
</dbReference>
<dbReference type="InterPro" id="IPR003439">
    <property type="entry name" value="ABC_transporter-like_ATP-bd"/>
</dbReference>
<dbReference type="GO" id="GO:0016887">
    <property type="term" value="F:ATP hydrolysis activity"/>
    <property type="evidence" value="ECO:0007669"/>
    <property type="project" value="InterPro"/>
</dbReference>
<dbReference type="Proteomes" id="UP000183788">
    <property type="component" value="Unassembled WGS sequence"/>
</dbReference>
<gene>
    <name evidence="5" type="ORF">SAMN05661012_01358</name>
    <name evidence="6" type="ORF">SR876_06785</name>
</gene>
<dbReference type="EMBL" id="FPIZ01000003">
    <property type="protein sequence ID" value="SFW35388.1"/>
    <property type="molecule type" value="Genomic_DNA"/>
</dbReference>
<sequence>MLQLTQLRKSYQGQVVLDIPSLLLDPAIYWIQGANGSGKSTFLKIIAGMVPFEGDISLRGSSLRNSPLAYRQHIGWAAAEPLYPPFMTGIDLVTLYQRIRKVPQKETYQLIERFNVGNFIKGQAAAYSAGMTKRLSLLLAFMGEPSLIILDEPLTTLDANSFTLISDLILETWQKKGTSFLMSSHQELDTNLLHAQKVLTVINQSIVQ</sequence>
<dbReference type="STRING" id="1004.SAMN05661012_01358"/>
<dbReference type="Proteomes" id="UP001326715">
    <property type="component" value="Chromosome"/>
</dbReference>
<reference evidence="6 8" key="2">
    <citation type="submission" date="2023-11" db="EMBL/GenBank/DDBJ databases">
        <title>MicrobeMod: A computational toolkit for identifying prokaryotic methylation and restriction-modification with nanopore sequencing.</title>
        <authorList>
            <person name="Crits-Christoph A."/>
            <person name="Kang S.C."/>
            <person name="Lee H."/>
            <person name="Ostrov N."/>
        </authorList>
    </citation>
    <scope>NUCLEOTIDE SEQUENCE [LARGE SCALE GENOMIC DNA]</scope>
    <source>
        <strain evidence="6 8">ATCC 23090</strain>
    </source>
</reference>
<dbReference type="Pfam" id="PF00005">
    <property type="entry name" value="ABC_tran"/>
    <property type="match status" value="1"/>
</dbReference>
<evidence type="ECO:0000313" key="6">
    <source>
        <dbReference type="EMBL" id="WQG91198.1"/>
    </source>
</evidence>
<dbReference type="EMBL" id="CP140154">
    <property type="protein sequence ID" value="WQG91198.1"/>
    <property type="molecule type" value="Genomic_DNA"/>
</dbReference>
<accession>A0A1K1NJ93</accession>
<reference evidence="5 7" key="1">
    <citation type="submission" date="2016-11" db="EMBL/GenBank/DDBJ databases">
        <authorList>
            <person name="Jaros S."/>
            <person name="Januszkiewicz K."/>
            <person name="Wedrychowicz H."/>
        </authorList>
    </citation>
    <scope>NUCLEOTIDE SEQUENCE [LARGE SCALE GENOMIC DNA]</scope>
    <source>
        <strain evidence="5 7">DSM 784</strain>
    </source>
</reference>
<proteinExistence type="predicted"/>
<keyword evidence="1" id="KW-0813">Transport</keyword>
<keyword evidence="3 5" id="KW-0067">ATP-binding</keyword>
<keyword evidence="8" id="KW-1185">Reference proteome</keyword>
<dbReference type="AlphaFoldDB" id="A0A1K1NJ93"/>
<evidence type="ECO:0000256" key="2">
    <source>
        <dbReference type="ARBA" id="ARBA00022741"/>
    </source>
</evidence>
<dbReference type="InterPro" id="IPR051782">
    <property type="entry name" value="ABC_Transporter_VariousFunc"/>
</dbReference>
<name>A0A1K1NJ93_9BACT</name>
<protein>
    <submittedName>
        <fullName evidence="6">ABC transporter ATP-binding protein</fullName>
    </submittedName>
    <submittedName>
        <fullName evidence="5">ABC-2 type transport system ATP-binding protein</fullName>
    </submittedName>
</protein>
<evidence type="ECO:0000259" key="4">
    <source>
        <dbReference type="PROSITE" id="PS50893"/>
    </source>
</evidence>
<keyword evidence="2" id="KW-0547">Nucleotide-binding</keyword>
<evidence type="ECO:0000313" key="8">
    <source>
        <dbReference type="Proteomes" id="UP001326715"/>
    </source>
</evidence>
<evidence type="ECO:0000313" key="5">
    <source>
        <dbReference type="EMBL" id="SFW35388.1"/>
    </source>
</evidence>
<dbReference type="OrthoDB" id="9801987at2"/>